<dbReference type="InterPro" id="IPR018535">
    <property type="entry name" value="DUF1996"/>
</dbReference>
<dbReference type="AlphaFoldDB" id="A0A6A6TQL2"/>
<reference evidence="3" key="1">
    <citation type="journal article" date="2020" name="Stud. Mycol.">
        <title>101 Dothideomycetes genomes: a test case for predicting lifestyles and emergence of pathogens.</title>
        <authorList>
            <person name="Haridas S."/>
            <person name="Albert R."/>
            <person name="Binder M."/>
            <person name="Bloem J."/>
            <person name="Labutti K."/>
            <person name="Salamov A."/>
            <person name="Andreopoulos B."/>
            <person name="Baker S."/>
            <person name="Barry K."/>
            <person name="Bills G."/>
            <person name="Bluhm B."/>
            <person name="Cannon C."/>
            <person name="Castanera R."/>
            <person name="Culley D."/>
            <person name="Daum C."/>
            <person name="Ezra D."/>
            <person name="Gonzalez J."/>
            <person name="Henrissat B."/>
            <person name="Kuo A."/>
            <person name="Liang C."/>
            <person name="Lipzen A."/>
            <person name="Lutzoni F."/>
            <person name="Magnuson J."/>
            <person name="Mondo S."/>
            <person name="Nolan M."/>
            <person name="Ohm R."/>
            <person name="Pangilinan J."/>
            <person name="Park H.-J."/>
            <person name="Ramirez L."/>
            <person name="Alfaro M."/>
            <person name="Sun H."/>
            <person name="Tritt A."/>
            <person name="Yoshinaga Y."/>
            <person name="Zwiers L.-H."/>
            <person name="Turgeon B."/>
            <person name="Goodwin S."/>
            <person name="Spatafora J."/>
            <person name="Crous P."/>
            <person name="Grigoriev I."/>
        </authorList>
    </citation>
    <scope>NUCLEOTIDE SEQUENCE</scope>
    <source>
        <strain evidence="3">CBS 122681</strain>
    </source>
</reference>
<dbReference type="OrthoDB" id="74764at2759"/>
<feature type="signal peptide" evidence="1">
    <location>
        <begin position="1"/>
        <end position="17"/>
    </location>
</feature>
<dbReference type="EMBL" id="MU004290">
    <property type="protein sequence ID" value="KAF2662092.1"/>
    <property type="molecule type" value="Genomic_DNA"/>
</dbReference>
<gene>
    <name evidence="3" type="ORF">K491DRAFT_645902</name>
</gene>
<keyword evidence="1" id="KW-0732">Signal</keyword>
<proteinExistence type="predicted"/>
<dbReference type="PANTHER" id="PTHR43662:SF5">
    <property type="entry name" value="DUF1996 DOMAIN-CONTAINING PROTEIN"/>
    <property type="match status" value="1"/>
</dbReference>
<name>A0A6A6TQL2_9PLEO</name>
<organism evidence="3 4">
    <name type="scientific">Lophiostoma macrostomum CBS 122681</name>
    <dbReference type="NCBI Taxonomy" id="1314788"/>
    <lineage>
        <taxon>Eukaryota</taxon>
        <taxon>Fungi</taxon>
        <taxon>Dikarya</taxon>
        <taxon>Ascomycota</taxon>
        <taxon>Pezizomycotina</taxon>
        <taxon>Dothideomycetes</taxon>
        <taxon>Pleosporomycetidae</taxon>
        <taxon>Pleosporales</taxon>
        <taxon>Lophiostomataceae</taxon>
        <taxon>Lophiostoma</taxon>
    </lineage>
</organism>
<dbReference type="Proteomes" id="UP000799324">
    <property type="component" value="Unassembled WGS sequence"/>
</dbReference>
<accession>A0A6A6TQL2</accession>
<dbReference type="PANTHER" id="PTHR43662">
    <property type="match status" value="1"/>
</dbReference>
<evidence type="ECO:0000313" key="4">
    <source>
        <dbReference type="Proteomes" id="UP000799324"/>
    </source>
</evidence>
<evidence type="ECO:0000259" key="2">
    <source>
        <dbReference type="Pfam" id="PF09362"/>
    </source>
</evidence>
<dbReference type="Pfam" id="PF09362">
    <property type="entry name" value="DUF1996"/>
    <property type="match status" value="1"/>
</dbReference>
<keyword evidence="4" id="KW-1185">Reference proteome</keyword>
<feature type="domain" description="DUF1996" evidence="2">
    <location>
        <begin position="32"/>
        <end position="281"/>
    </location>
</feature>
<evidence type="ECO:0000256" key="1">
    <source>
        <dbReference type="SAM" id="SignalP"/>
    </source>
</evidence>
<sequence>MRTSTVAIALIAPVVQAGLRFGCSSLTIQRLDPVVEPGNKPSAHLHHIIGGNAFNATMEGDVGERGTCTTCEMSQDFSNYWTAVLYFKHPTNGSYHRVPVTNNAALATGTTGGMTIYYTPHDFQTDDIKASPITAFKPGFRMTVGSPTTSSLADANKHIGLRYNCLTTLINRGAEMADFPTKPCAAGIFTVHHFPRCWDGVNLDSPDHQSHMYNTIKHDGFVNSDPCPASHPVRMPQLTYETVWDTTKFNNLWKSGDPQPFVWSFEGSSGYGTHADYMFGWKGDSLQKAMNQSNCFYDGCGSITKQQMSVANKCTVKDQVGENIDGWVSALPGRSA</sequence>
<protein>
    <recommendedName>
        <fullName evidence="2">DUF1996 domain-containing protein</fullName>
    </recommendedName>
</protein>
<evidence type="ECO:0000313" key="3">
    <source>
        <dbReference type="EMBL" id="KAF2662092.1"/>
    </source>
</evidence>
<feature type="chain" id="PRO_5025694919" description="DUF1996 domain-containing protein" evidence="1">
    <location>
        <begin position="18"/>
        <end position="336"/>
    </location>
</feature>